<dbReference type="AlphaFoldDB" id="A0A1T4M0H5"/>
<keyword evidence="3 9" id="KW-0328">Glycosyltransferase</keyword>
<feature type="transmembrane region" description="Helical" evidence="8">
    <location>
        <begin position="327"/>
        <end position="348"/>
    </location>
</feature>
<feature type="transmembrane region" description="Helical" evidence="8">
    <location>
        <begin position="206"/>
        <end position="227"/>
    </location>
</feature>
<reference evidence="9 10" key="1">
    <citation type="submission" date="2017-02" db="EMBL/GenBank/DDBJ databases">
        <authorList>
            <person name="Peterson S.W."/>
        </authorList>
    </citation>
    <scope>NUCLEOTIDE SEQUENCE [LARGE SCALE GENOMIC DNA]</scope>
    <source>
        <strain evidence="9 10">ATCC BAA-1030</strain>
    </source>
</reference>
<feature type="transmembrane region" description="Helical" evidence="8">
    <location>
        <begin position="360"/>
        <end position="377"/>
    </location>
</feature>
<evidence type="ECO:0000256" key="7">
    <source>
        <dbReference type="ARBA" id="ARBA00023136"/>
    </source>
</evidence>
<gene>
    <name evidence="9" type="ORF">SAMN02745116_00897</name>
</gene>
<dbReference type="PANTHER" id="PTHR33908">
    <property type="entry name" value="MANNOSYLTRANSFERASE YKCB-RELATED"/>
    <property type="match status" value="1"/>
</dbReference>
<dbReference type="EMBL" id="FUXI01000007">
    <property type="protein sequence ID" value="SJZ60483.1"/>
    <property type="molecule type" value="Genomic_DNA"/>
</dbReference>
<dbReference type="OrthoDB" id="139918at2"/>
<accession>A0A1T4M0H5</accession>
<evidence type="ECO:0000256" key="3">
    <source>
        <dbReference type="ARBA" id="ARBA00022676"/>
    </source>
</evidence>
<dbReference type="InterPro" id="IPR050297">
    <property type="entry name" value="LipidA_mod_glycosyltrf_83"/>
</dbReference>
<protein>
    <submittedName>
        <fullName evidence="9">Dolichyl-phosphate-mannose-protein mannosyltransferase</fullName>
    </submittedName>
</protein>
<feature type="transmembrane region" description="Helical" evidence="8">
    <location>
        <begin position="299"/>
        <end position="321"/>
    </location>
</feature>
<dbReference type="GO" id="GO:0016763">
    <property type="term" value="F:pentosyltransferase activity"/>
    <property type="evidence" value="ECO:0007669"/>
    <property type="project" value="TreeGrafter"/>
</dbReference>
<keyword evidence="7 8" id="KW-0472">Membrane</keyword>
<keyword evidence="10" id="KW-1185">Reference proteome</keyword>
<dbReference type="PANTHER" id="PTHR33908:SF11">
    <property type="entry name" value="MEMBRANE PROTEIN"/>
    <property type="match status" value="1"/>
</dbReference>
<feature type="transmembrane region" description="Helical" evidence="8">
    <location>
        <begin position="163"/>
        <end position="194"/>
    </location>
</feature>
<evidence type="ECO:0000256" key="1">
    <source>
        <dbReference type="ARBA" id="ARBA00004651"/>
    </source>
</evidence>
<keyword evidence="5 8" id="KW-0812">Transmembrane</keyword>
<name>A0A1T4M0H5_9ENTE</name>
<dbReference type="STRING" id="263852.SAMN02745116_00897"/>
<evidence type="ECO:0000256" key="8">
    <source>
        <dbReference type="SAM" id="Phobius"/>
    </source>
</evidence>
<keyword evidence="4 9" id="KW-0808">Transferase</keyword>
<organism evidence="9 10">
    <name type="scientific">Pilibacter termitis</name>
    <dbReference type="NCBI Taxonomy" id="263852"/>
    <lineage>
        <taxon>Bacteria</taxon>
        <taxon>Bacillati</taxon>
        <taxon>Bacillota</taxon>
        <taxon>Bacilli</taxon>
        <taxon>Lactobacillales</taxon>
        <taxon>Enterococcaceae</taxon>
        <taxon>Pilibacter</taxon>
    </lineage>
</organism>
<comment type="subcellular location">
    <subcellularLocation>
        <location evidence="1">Cell membrane</location>
        <topology evidence="1">Multi-pass membrane protein</topology>
    </subcellularLocation>
</comment>
<evidence type="ECO:0000256" key="6">
    <source>
        <dbReference type="ARBA" id="ARBA00022989"/>
    </source>
</evidence>
<feature type="transmembrane region" description="Helical" evidence="8">
    <location>
        <begin position="268"/>
        <end position="287"/>
    </location>
</feature>
<dbReference type="GO" id="GO:0009103">
    <property type="term" value="P:lipopolysaccharide biosynthetic process"/>
    <property type="evidence" value="ECO:0007669"/>
    <property type="project" value="UniProtKB-ARBA"/>
</dbReference>
<dbReference type="GO" id="GO:0005886">
    <property type="term" value="C:plasma membrane"/>
    <property type="evidence" value="ECO:0007669"/>
    <property type="project" value="UniProtKB-SubCell"/>
</dbReference>
<evidence type="ECO:0000313" key="9">
    <source>
        <dbReference type="EMBL" id="SJZ60483.1"/>
    </source>
</evidence>
<evidence type="ECO:0000256" key="2">
    <source>
        <dbReference type="ARBA" id="ARBA00022475"/>
    </source>
</evidence>
<keyword evidence="6 8" id="KW-1133">Transmembrane helix</keyword>
<dbReference type="RefSeq" id="WP_159443203.1">
    <property type="nucleotide sequence ID" value="NZ_FUXI01000007.1"/>
</dbReference>
<evidence type="ECO:0000256" key="4">
    <source>
        <dbReference type="ARBA" id="ARBA00022679"/>
    </source>
</evidence>
<feature type="transmembrane region" description="Helical" evidence="8">
    <location>
        <begin position="114"/>
        <end position="132"/>
    </location>
</feature>
<sequence>MKRMKKGRNVLIIVLLTTSLLILLYTQIQNLALWRDEAFTLQLLQHPTSEILSLTAQDVHPPLYYLLAKPVQLLSGGDLSLEIRLLRLLSCLAIFLIAVLMYRHMRGKSYPSSTSLLTALLFTLMPHVLLSATDLRMYSFSQLFLFASYLLMLRFLETSDLKHLALCSITSLLCLYTNYFAGLGAGVLFLYSLIVWLKRKNFRKALATLMFGIGTILCYLPWLKILLHQLSTIQEKGFWIPRLSLRDFLLSFLYLISSADGNVSHKIAFVVLAVSLCLFLGFLFFVWKGGEIRKFFSDEILLGLFTPLMLLLIGLSVSILFRPIFLPRYLIVATPIFFVALFNVISLIEKRKQKRAIKKLTFSFFALTLLYTGWTDVRQFQGNKTLEDAIQSKALTNTPVLSDSNISARIATIYSQNVYENNPQSPLTKAVYRHFTSADKLADTLFYLSPNEKTDENEKKLLERGTTKQKKFLYDLILRGSICIDFIQENRIYVNLKR</sequence>
<evidence type="ECO:0000256" key="5">
    <source>
        <dbReference type="ARBA" id="ARBA00022692"/>
    </source>
</evidence>
<keyword evidence="2" id="KW-1003">Cell membrane</keyword>
<proteinExistence type="predicted"/>
<feature type="transmembrane region" description="Helical" evidence="8">
    <location>
        <begin position="85"/>
        <end position="102"/>
    </location>
</feature>
<evidence type="ECO:0000313" key="10">
    <source>
        <dbReference type="Proteomes" id="UP000190328"/>
    </source>
</evidence>
<dbReference type="Proteomes" id="UP000190328">
    <property type="component" value="Unassembled WGS sequence"/>
</dbReference>